<evidence type="ECO:0000256" key="1">
    <source>
        <dbReference type="ARBA" id="ARBA00004752"/>
    </source>
</evidence>
<evidence type="ECO:0000256" key="3">
    <source>
        <dbReference type="ARBA" id="ARBA00022679"/>
    </source>
</evidence>
<dbReference type="GO" id="GO:0008360">
    <property type="term" value="P:regulation of cell shape"/>
    <property type="evidence" value="ECO:0007669"/>
    <property type="project" value="UniProtKB-UniRule"/>
</dbReference>
<dbReference type="PROSITE" id="PS52029">
    <property type="entry name" value="LD_TPASE"/>
    <property type="match status" value="1"/>
</dbReference>
<dbReference type="GO" id="GO:0004180">
    <property type="term" value="F:carboxypeptidase activity"/>
    <property type="evidence" value="ECO:0007669"/>
    <property type="project" value="UniProtKB-ARBA"/>
</dbReference>
<dbReference type="Proteomes" id="UP000007519">
    <property type="component" value="Chromosome"/>
</dbReference>
<dbReference type="Pfam" id="PF03734">
    <property type="entry name" value="YkuD"/>
    <property type="match status" value="1"/>
</dbReference>
<name>H6KZE7_SAPGL</name>
<keyword evidence="8" id="KW-0472">Membrane</keyword>
<comment type="similarity">
    <text evidence="2">Belongs to the YkuD family.</text>
</comment>
<dbReference type="MEROPS" id="C82.A01"/>
<dbReference type="InterPro" id="IPR038063">
    <property type="entry name" value="Transpep_catalytic_dom"/>
</dbReference>
<evidence type="ECO:0000256" key="4">
    <source>
        <dbReference type="ARBA" id="ARBA00022960"/>
    </source>
</evidence>
<dbReference type="EMBL" id="CP002831">
    <property type="protein sequence ID" value="AFC25723.1"/>
    <property type="molecule type" value="Genomic_DNA"/>
</dbReference>
<accession>H6KZE7</accession>
<keyword evidence="3" id="KW-0808">Transferase</keyword>
<proteinExistence type="inferred from homology"/>
<dbReference type="GO" id="GO:0009252">
    <property type="term" value="P:peptidoglycan biosynthetic process"/>
    <property type="evidence" value="ECO:0007669"/>
    <property type="project" value="UniProtKB-UniPathway"/>
</dbReference>
<dbReference type="InterPro" id="IPR005490">
    <property type="entry name" value="LD_TPept_cat_dom"/>
</dbReference>
<dbReference type="HOGENOM" id="CLU_032558_2_1_10"/>
<evidence type="ECO:0000256" key="7">
    <source>
        <dbReference type="PROSITE-ProRule" id="PRU01373"/>
    </source>
</evidence>
<keyword evidence="8" id="KW-1133">Transmembrane helix</keyword>
<dbReference type="KEGG" id="sgn:SGRA_2995"/>
<feature type="domain" description="L,D-TPase catalytic" evidence="9">
    <location>
        <begin position="60"/>
        <end position="191"/>
    </location>
</feature>
<keyword evidence="8" id="KW-0812">Transmembrane</keyword>
<dbReference type="RefSeq" id="WP_015693324.1">
    <property type="nucleotide sequence ID" value="NC_016940.1"/>
</dbReference>
<dbReference type="GO" id="GO:0071555">
    <property type="term" value="P:cell wall organization"/>
    <property type="evidence" value="ECO:0007669"/>
    <property type="project" value="UniProtKB-UniRule"/>
</dbReference>
<keyword evidence="4 7" id="KW-0133">Cell shape</keyword>
<dbReference type="GO" id="GO:0016740">
    <property type="term" value="F:transferase activity"/>
    <property type="evidence" value="ECO:0007669"/>
    <property type="project" value="UniProtKB-KW"/>
</dbReference>
<gene>
    <name evidence="10" type="ordered locus">SGRA_2995</name>
</gene>
<keyword evidence="5 7" id="KW-0573">Peptidoglycan synthesis</keyword>
<evidence type="ECO:0000256" key="8">
    <source>
        <dbReference type="SAM" id="Phobius"/>
    </source>
</evidence>
<evidence type="ECO:0000256" key="6">
    <source>
        <dbReference type="ARBA" id="ARBA00023316"/>
    </source>
</evidence>
<keyword evidence="6 7" id="KW-0961">Cell wall biogenesis/degradation</keyword>
<protein>
    <submittedName>
        <fullName evidence="10">ErfK/YbiS/YcfS/YnhG family protein</fullName>
    </submittedName>
</protein>
<organism evidence="10 11">
    <name type="scientific">Saprospira grandis (strain Lewin)</name>
    <dbReference type="NCBI Taxonomy" id="984262"/>
    <lineage>
        <taxon>Bacteria</taxon>
        <taxon>Pseudomonadati</taxon>
        <taxon>Bacteroidota</taxon>
        <taxon>Saprospiria</taxon>
        <taxon>Saprospirales</taxon>
        <taxon>Saprospiraceae</taxon>
        <taxon>Saprospira</taxon>
    </lineage>
</organism>
<feature type="active site" description="Nucleophile" evidence="7">
    <location>
        <position position="162"/>
    </location>
</feature>
<dbReference type="SUPFAM" id="SSF141523">
    <property type="entry name" value="L,D-transpeptidase catalytic domain-like"/>
    <property type="match status" value="1"/>
</dbReference>
<feature type="active site" description="Proton donor/acceptor" evidence="7">
    <location>
        <position position="154"/>
    </location>
</feature>
<dbReference type="AlphaFoldDB" id="H6KZE7"/>
<dbReference type="STRING" id="984262.SGRA_2995"/>
<dbReference type="PANTHER" id="PTHR36699">
    <property type="entry name" value="LD-TRANSPEPTIDASE"/>
    <property type="match status" value="1"/>
</dbReference>
<dbReference type="PANTHER" id="PTHR36699:SF1">
    <property type="entry name" value="L,D-TRANSPEPTIDASE YAFK-RELATED"/>
    <property type="match status" value="1"/>
</dbReference>
<evidence type="ECO:0000313" key="10">
    <source>
        <dbReference type="EMBL" id="AFC25723.1"/>
    </source>
</evidence>
<comment type="pathway">
    <text evidence="1 7">Cell wall biogenesis; peptidoglycan biosynthesis.</text>
</comment>
<evidence type="ECO:0000256" key="5">
    <source>
        <dbReference type="ARBA" id="ARBA00022984"/>
    </source>
</evidence>
<reference evidence="10 11" key="1">
    <citation type="journal article" date="2012" name="Stand. Genomic Sci.">
        <title>Complete genome sequencing and analysis of Saprospira grandis str. Lewin, a predatory marine bacterium.</title>
        <authorList>
            <person name="Saw J.H."/>
            <person name="Yuryev A."/>
            <person name="Kanbe M."/>
            <person name="Hou S."/>
            <person name="Young A.G."/>
            <person name="Aizawa S."/>
            <person name="Alam M."/>
        </authorList>
    </citation>
    <scope>NUCLEOTIDE SEQUENCE [LARGE SCALE GENOMIC DNA]</scope>
    <source>
        <strain evidence="10 11">Lewin</strain>
    </source>
</reference>
<keyword evidence="11" id="KW-1185">Reference proteome</keyword>
<evidence type="ECO:0000259" key="9">
    <source>
        <dbReference type="PROSITE" id="PS52029"/>
    </source>
</evidence>
<evidence type="ECO:0000256" key="2">
    <source>
        <dbReference type="ARBA" id="ARBA00005992"/>
    </source>
</evidence>
<sequence>MLHYFSTTTNLLAKFHICHLSFPFIFFFLLSCQSNLAKIEARGSLTKQLEKEGLHLGDPVLIRIFKAERRLELWMQKEKGAHYILVQNYPICNYGKKGLGPKFKEGDGRAPEGIYEVQKSQLNPKSKYHLAFNLGYPNAYDRAHRRTGSYLMVHGDCVSIGCYAMTDAAIEEIYGAVAAALSAGQSSVQVHCYPFALAPAALEKHKDSPYFDFWSNLADAYQLFEEQKQPLVWEVQQKRYVFLP</sequence>
<dbReference type="OrthoDB" id="9809748at2"/>
<dbReference type="UniPathway" id="UPA00219"/>
<dbReference type="eggNOG" id="COG3034">
    <property type="taxonomic scope" value="Bacteria"/>
</dbReference>
<evidence type="ECO:0000313" key="11">
    <source>
        <dbReference type="Proteomes" id="UP000007519"/>
    </source>
</evidence>
<dbReference type="CDD" id="cd16913">
    <property type="entry name" value="YkuD_like"/>
    <property type="match status" value="1"/>
</dbReference>
<feature type="transmembrane region" description="Helical" evidence="8">
    <location>
        <begin position="12"/>
        <end position="32"/>
    </location>
</feature>